<dbReference type="InterPro" id="IPR001548">
    <property type="entry name" value="Peptidase_M2"/>
</dbReference>
<comment type="caution">
    <text evidence="5">The sequence shown here is derived from an EMBL/GenBank/DDBJ whole genome shotgun (WGS) entry which is preliminary data.</text>
</comment>
<keyword evidence="1" id="KW-0732">Signal</keyword>
<name>A0ABS1WT46_9GAMM</name>
<keyword evidence="3" id="KW-0325">Glycoprotein</keyword>
<keyword evidence="4" id="KW-0175">Coiled coil</keyword>
<dbReference type="EMBL" id="JAEVLS010000001">
    <property type="protein sequence ID" value="MBM0104135.1"/>
    <property type="molecule type" value="Genomic_DNA"/>
</dbReference>
<dbReference type="SUPFAM" id="SSF55486">
    <property type="entry name" value="Metalloproteases ('zincins'), catalytic domain"/>
    <property type="match status" value="1"/>
</dbReference>
<evidence type="ECO:0000256" key="4">
    <source>
        <dbReference type="SAM" id="Coils"/>
    </source>
</evidence>
<dbReference type="PRINTS" id="PR00791">
    <property type="entry name" value="PEPDIPTASEA"/>
</dbReference>
<evidence type="ECO:0000256" key="1">
    <source>
        <dbReference type="ARBA" id="ARBA00022729"/>
    </source>
</evidence>
<dbReference type="RefSeq" id="WP_203166076.1">
    <property type="nucleotide sequence ID" value="NZ_JAEVLS010000001.1"/>
</dbReference>
<dbReference type="CDD" id="cd06461">
    <property type="entry name" value="M2_ACE"/>
    <property type="match status" value="1"/>
</dbReference>
<dbReference type="PROSITE" id="PS51257">
    <property type="entry name" value="PROKAR_LIPOPROTEIN"/>
    <property type="match status" value="1"/>
</dbReference>
<accession>A0ABS1WT46</accession>
<protein>
    <submittedName>
        <fullName evidence="5">M2 family metallopeptidase</fullName>
    </submittedName>
</protein>
<organism evidence="5 6">
    <name type="scientific">Steroidobacter gossypii</name>
    <dbReference type="NCBI Taxonomy" id="2805490"/>
    <lineage>
        <taxon>Bacteria</taxon>
        <taxon>Pseudomonadati</taxon>
        <taxon>Pseudomonadota</taxon>
        <taxon>Gammaproteobacteria</taxon>
        <taxon>Steroidobacterales</taxon>
        <taxon>Steroidobacteraceae</taxon>
        <taxon>Steroidobacter</taxon>
    </lineage>
</organism>
<evidence type="ECO:0000256" key="2">
    <source>
        <dbReference type="ARBA" id="ARBA00023157"/>
    </source>
</evidence>
<evidence type="ECO:0000256" key="3">
    <source>
        <dbReference type="ARBA" id="ARBA00023180"/>
    </source>
</evidence>
<proteinExistence type="predicted"/>
<dbReference type="Pfam" id="PF01401">
    <property type="entry name" value="Peptidase_M2"/>
    <property type="match status" value="1"/>
</dbReference>
<keyword evidence="2" id="KW-1015">Disulfide bond</keyword>
<dbReference type="PROSITE" id="PS52011">
    <property type="entry name" value="PEPTIDASE_M2"/>
    <property type="match status" value="1"/>
</dbReference>
<feature type="coiled-coil region" evidence="4">
    <location>
        <begin position="32"/>
        <end position="59"/>
    </location>
</feature>
<reference evidence="5 6" key="1">
    <citation type="journal article" date="2021" name="Int. J. Syst. Evol. Microbiol.">
        <title>Steroidobacter gossypii sp. nov., isolated from soil of cotton cropping field.</title>
        <authorList>
            <person name="Huang R."/>
            <person name="Yang S."/>
            <person name="Zhen C."/>
            <person name="Liu W."/>
        </authorList>
    </citation>
    <scope>NUCLEOTIDE SEQUENCE [LARGE SCALE GENOMIC DNA]</scope>
    <source>
        <strain evidence="5 6">S1-65</strain>
    </source>
</reference>
<dbReference type="PANTHER" id="PTHR10514">
    <property type="entry name" value="ANGIOTENSIN-CONVERTING ENZYME"/>
    <property type="match status" value="1"/>
</dbReference>
<gene>
    <name evidence="5" type="ORF">JM946_05235</name>
</gene>
<dbReference type="PANTHER" id="PTHR10514:SF27">
    <property type="entry name" value="ANGIOTENSIN-CONVERTING ENZYME"/>
    <property type="match status" value="1"/>
</dbReference>
<sequence length="605" mass="68402">MIRRCVRLTTAVAAVLAVAGCERKTEPAATQAENADAFVEQLNSELAELSREAAAAAYAYATFINPDTEFLNAKANERVLEYFSGAVERAKAYKPEQLNPTAARAIQLLKLGVSAPAPTDATKRAELAALTSKMEGMYGAAKYCPKGPESCKDQTELTDILARSRNYDELTEAWTGWHSTARPIRKDYVRFVELANEGARELGFDNLGAMWRSNYDMPPDEFTKEASRLWDQVKPLYGSLHCYVRGKLQKTYGEQRVPAGKPIPAQLLGNMWAQQWGEIYPLVEPYPGATDMNVTAALEKQKYDPVRITQSAENFYVSLGFPKLPQTFWERSLLAKPRDRDVQCHASAWHMDGNEDVRIKQCIEPTQEHLMTVYHELGHVFYYLSYKDQPYLFQSGAHDGFHEAIGDTVNLSMTPAYLHRIGLAGAVKPSNEATINQQMRLALDKLAFLPFGKLIDEWRWKVFAGEIKPEEYNAAWWKLRETYQGVAAPVARTEEDFDPGAKYHIPANTPYTRYFLSYILQFQFHRALCQAAGFQGPLHECSIYDNKEAGQRFRDMLALGQSQPWQDTLEKLTGTREMDASAITEYFAPLLAWLEEQNKGQSCGW</sequence>
<keyword evidence="6" id="KW-1185">Reference proteome</keyword>
<dbReference type="Proteomes" id="UP000661077">
    <property type="component" value="Unassembled WGS sequence"/>
</dbReference>
<evidence type="ECO:0000313" key="5">
    <source>
        <dbReference type="EMBL" id="MBM0104135.1"/>
    </source>
</evidence>
<evidence type="ECO:0000313" key="6">
    <source>
        <dbReference type="Proteomes" id="UP000661077"/>
    </source>
</evidence>
<dbReference type="Gene3D" id="1.10.1370.30">
    <property type="match status" value="2"/>
</dbReference>